<gene>
    <name evidence="1" type="ORF">PS847_01251</name>
</gene>
<evidence type="ECO:0000313" key="2">
    <source>
        <dbReference type="Proteomes" id="UP000326067"/>
    </source>
</evidence>
<name>A0A5E7I2T1_PSEFL</name>
<dbReference type="EMBL" id="CABVIC010000001">
    <property type="protein sequence ID" value="VVO69912.1"/>
    <property type="molecule type" value="Genomic_DNA"/>
</dbReference>
<reference evidence="1 2" key="1">
    <citation type="submission" date="2019-09" db="EMBL/GenBank/DDBJ databases">
        <authorList>
            <person name="Chandra G."/>
            <person name="Truman W A."/>
        </authorList>
    </citation>
    <scope>NUCLEOTIDE SEQUENCE [LARGE SCALE GENOMIC DNA]</scope>
    <source>
        <strain evidence="1">PS847</strain>
    </source>
</reference>
<dbReference type="RefSeq" id="WP_150635489.1">
    <property type="nucleotide sequence ID" value="NZ_CABVIC010000001.1"/>
</dbReference>
<accession>A0A5E7I2T1</accession>
<dbReference type="AlphaFoldDB" id="A0A5E7I2T1"/>
<proteinExistence type="predicted"/>
<protein>
    <submittedName>
        <fullName evidence="1">Uncharacterized protein</fullName>
    </submittedName>
</protein>
<dbReference type="Proteomes" id="UP000326067">
    <property type="component" value="Unassembled WGS sequence"/>
</dbReference>
<organism evidence="1 2">
    <name type="scientific">Pseudomonas fluorescens</name>
    <dbReference type="NCBI Taxonomy" id="294"/>
    <lineage>
        <taxon>Bacteria</taxon>
        <taxon>Pseudomonadati</taxon>
        <taxon>Pseudomonadota</taxon>
        <taxon>Gammaproteobacteria</taxon>
        <taxon>Pseudomonadales</taxon>
        <taxon>Pseudomonadaceae</taxon>
        <taxon>Pseudomonas</taxon>
    </lineage>
</organism>
<sequence length="108" mass="12109">MSDTEDGAVNFDPEKFRVSYDDFIRFLDGVSMSMVCPHCGTSGEWNVFTGNADGSDDQVLTTYKMPIAGTNFYRMSFAMSCENCGTYRSIYTQRVISWILDNPPAAEI</sequence>
<evidence type="ECO:0000313" key="1">
    <source>
        <dbReference type="EMBL" id="VVO69912.1"/>
    </source>
</evidence>